<dbReference type="Pfam" id="PF01762">
    <property type="entry name" value="Galactosyl_T"/>
    <property type="match status" value="1"/>
</dbReference>
<dbReference type="FunFam" id="3.90.550.50:FF:000001">
    <property type="entry name" value="Hexosyltransferase"/>
    <property type="match status" value="1"/>
</dbReference>
<dbReference type="KEGG" id="btab:109033849"/>
<reference evidence="12" key="1">
    <citation type="submission" date="2021-12" db="EMBL/GenBank/DDBJ databases">
        <authorList>
            <person name="King R."/>
        </authorList>
    </citation>
    <scope>NUCLEOTIDE SEQUENCE</scope>
</reference>
<dbReference type="InterPro" id="IPR002659">
    <property type="entry name" value="Glyco_trans_31"/>
</dbReference>
<dbReference type="EC" id="2.4.1.-" evidence="11"/>
<evidence type="ECO:0000313" key="12">
    <source>
        <dbReference type="EMBL" id="CAH0391156.1"/>
    </source>
</evidence>
<evidence type="ECO:0000256" key="3">
    <source>
        <dbReference type="ARBA" id="ARBA00022676"/>
    </source>
</evidence>
<keyword evidence="4" id="KW-0808">Transferase</keyword>
<dbReference type="EMBL" id="OU963867">
    <property type="protein sequence ID" value="CAH0391156.1"/>
    <property type="molecule type" value="Genomic_DNA"/>
</dbReference>
<comment type="subcellular location">
    <subcellularLocation>
        <location evidence="1 11">Golgi apparatus membrane</location>
        <topology evidence="1 11">Single-pass type II membrane protein</topology>
    </subcellularLocation>
</comment>
<dbReference type="Proteomes" id="UP001152759">
    <property type="component" value="Chromosome 6"/>
</dbReference>
<name>A0A9P0AGD0_BEMTA</name>
<keyword evidence="6 11" id="KW-0735">Signal-anchor</keyword>
<dbReference type="PANTHER" id="PTHR11214">
    <property type="entry name" value="BETA-1,3-N-ACETYLGLUCOSAMINYLTRANSFERASE"/>
    <property type="match status" value="1"/>
</dbReference>
<keyword evidence="13" id="KW-1185">Reference proteome</keyword>
<organism evidence="12 13">
    <name type="scientific">Bemisia tabaci</name>
    <name type="common">Sweetpotato whitefly</name>
    <name type="synonym">Aleurodes tabaci</name>
    <dbReference type="NCBI Taxonomy" id="7038"/>
    <lineage>
        <taxon>Eukaryota</taxon>
        <taxon>Metazoa</taxon>
        <taxon>Ecdysozoa</taxon>
        <taxon>Arthropoda</taxon>
        <taxon>Hexapoda</taxon>
        <taxon>Insecta</taxon>
        <taxon>Pterygota</taxon>
        <taxon>Neoptera</taxon>
        <taxon>Paraneoptera</taxon>
        <taxon>Hemiptera</taxon>
        <taxon>Sternorrhyncha</taxon>
        <taxon>Aleyrodoidea</taxon>
        <taxon>Aleyrodidae</taxon>
        <taxon>Aleyrodinae</taxon>
        <taxon>Bemisia</taxon>
    </lineage>
</organism>
<dbReference type="AlphaFoldDB" id="A0A9P0AGD0"/>
<dbReference type="GO" id="GO:0006493">
    <property type="term" value="P:protein O-linked glycosylation"/>
    <property type="evidence" value="ECO:0007669"/>
    <property type="project" value="TreeGrafter"/>
</dbReference>
<keyword evidence="10" id="KW-0325">Glycoprotein</keyword>
<evidence type="ECO:0000256" key="1">
    <source>
        <dbReference type="ARBA" id="ARBA00004323"/>
    </source>
</evidence>
<keyword evidence="5 11" id="KW-0812">Transmembrane</keyword>
<evidence type="ECO:0000313" key="13">
    <source>
        <dbReference type="Proteomes" id="UP001152759"/>
    </source>
</evidence>
<evidence type="ECO:0000256" key="9">
    <source>
        <dbReference type="ARBA" id="ARBA00023136"/>
    </source>
</evidence>
<evidence type="ECO:0000256" key="11">
    <source>
        <dbReference type="RuleBase" id="RU363063"/>
    </source>
</evidence>
<dbReference type="PANTHER" id="PTHR11214:SF376">
    <property type="entry name" value="HEXOSYLTRANSFERASE"/>
    <property type="match status" value="1"/>
</dbReference>
<keyword evidence="9 11" id="KW-0472">Membrane</keyword>
<sequence length="354" mass="40531">MLEQRQKLAVIGWIVLSAVITTVGVIHVLIDPRLHYEIKETVNNYELLVAQNESSALPLDELPADEESVLLNMTDFKLIINNEVCRTASAQGSPLILAFVHSAPKNLKLRNLIRSTWGQELTTIFLLGETTPALQEAIETENSLHHDIVQGNFIDSYRNLTYKHVMGFKWASYHCPGAKYLLKTDDDVFVNVLFLRKFIESKLSPTGARKLILCDIQVTVVQRSFRSKWRVSPKEYSKNWYPQICKGWAILYSPDVSFQLYHIARKAPFFWIDDIYVSGILAPMLNVSLSSVYPFAIQRDKLSGLLSKPYIESQDDFLFGYPGDLITEMNSLWKIVKNTTRYFESSQQNETIVQ</sequence>
<keyword evidence="7 11" id="KW-1133">Transmembrane helix</keyword>
<evidence type="ECO:0000256" key="5">
    <source>
        <dbReference type="ARBA" id="ARBA00022692"/>
    </source>
</evidence>
<evidence type="ECO:0000256" key="10">
    <source>
        <dbReference type="ARBA" id="ARBA00023180"/>
    </source>
</evidence>
<evidence type="ECO:0000256" key="6">
    <source>
        <dbReference type="ARBA" id="ARBA00022968"/>
    </source>
</evidence>
<gene>
    <name evidence="12" type="ORF">BEMITA_LOCUS9803</name>
</gene>
<keyword evidence="3 11" id="KW-0328">Glycosyltransferase</keyword>
<feature type="transmembrane region" description="Helical" evidence="11">
    <location>
        <begin position="7"/>
        <end position="30"/>
    </location>
</feature>
<dbReference type="Gene3D" id="3.90.550.50">
    <property type="match status" value="1"/>
</dbReference>
<evidence type="ECO:0000256" key="2">
    <source>
        <dbReference type="ARBA" id="ARBA00008661"/>
    </source>
</evidence>
<comment type="similarity">
    <text evidence="2 11">Belongs to the glycosyltransferase 31 family.</text>
</comment>
<evidence type="ECO:0000256" key="4">
    <source>
        <dbReference type="ARBA" id="ARBA00022679"/>
    </source>
</evidence>
<accession>A0A9P0AGD0</accession>
<keyword evidence="8 11" id="KW-0333">Golgi apparatus</keyword>
<proteinExistence type="inferred from homology"/>
<evidence type="ECO:0000256" key="7">
    <source>
        <dbReference type="ARBA" id="ARBA00022989"/>
    </source>
</evidence>
<protein>
    <recommendedName>
        <fullName evidence="11">Hexosyltransferase</fullName>
        <ecNumber evidence="11">2.4.1.-</ecNumber>
    </recommendedName>
</protein>
<dbReference type="GO" id="GO:0000139">
    <property type="term" value="C:Golgi membrane"/>
    <property type="evidence" value="ECO:0007669"/>
    <property type="project" value="UniProtKB-SubCell"/>
</dbReference>
<dbReference type="GO" id="GO:0016758">
    <property type="term" value="F:hexosyltransferase activity"/>
    <property type="evidence" value="ECO:0007669"/>
    <property type="project" value="InterPro"/>
</dbReference>
<evidence type="ECO:0000256" key="8">
    <source>
        <dbReference type="ARBA" id="ARBA00023034"/>
    </source>
</evidence>